<keyword evidence="10" id="KW-0472">Membrane</keyword>
<evidence type="ECO:0000256" key="11">
    <source>
        <dbReference type="ARBA" id="ARBA00023157"/>
    </source>
</evidence>
<feature type="signal peptide" evidence="14">
    <location>
        <begin position="1"/>
        <end position="22"/>
    </location>
</feature>
<accession>A0A8H2WY44</accession>
<reference evidence="16" key="1">
    <citation type="submission" date="2021-01" db="EMBL/GenBank/DDBJ databases">
        <authorList>
            <person name="Kaushik A."/>
        </authorList>
    </citation>
    <scope>NUCLEOTIDE SEQUENCE</scope>
    <source>
        <strain evidence="16">AG1-1A</strain>
    </source>
</reference>
<dbReference type="PROSITE" id="PS52012">
    <property type="entry name" value="CFEM"/>
    <property type="match status" value="1"/>
</dbReference>
<dbReference type="EMBL" id="CAJMWR010000890">
    <property type="protein sequence ID" value="CAE6406950.1"/>
    <property type="molecule type" value="Genomic_DNA"/>
</dbReference>
<evidence type="ECO:0000259" key="15">
    <source>
        <dbReference type="PROSITE" id="PS52012"/>
    </source>
</evidence>
<comment type="subcellular location">
    <subcellularLocation>
        <location evidence="1">Cell membrane</location>
        <topology evidence="1">Lipid-anchor</topology>
        <topology evidence="1">GPI-anchor</topology>
    </subcellularLocation>
    <subcellularLocation>
        <location evidence="2">Secreted</location>
    </subcellularLocation>
</comment>
<dbReference type="InterPro" id="IPR008427">
    <property type="entry name" value="Extracellular_membr_CFEM_dom"/>
</dbReference>
<protein>
    <recommendedName>
        <fullName evidence="15">CFEM domain-containing protein</fullName>
    </recommendedName>
</protein>
<dbReference type="Proteomes" id="UP000663840">
    <property type="component" value="Unassembled WGS sequence"/>
</dbReference>
<evidence type="ECO:0000256" key="9">
    <source>
        <dbReference type="ARBA" id="ARBA00023004"/>
    </source>
</evidence>
<keyword evidence="11" id="KW-1015">Disulfide bond</keyword>
<evidence type="ECO:0000256" key="2">
    <source>
        <dbReference type="ARBA" id="ARBA00004613"/>
    </source>
</evidence>
<evidence type="ECO:0000256" key="6">
    <source>
        <dbReference type="ARBA" id="ARBA00022617"/>
    </source>
</evidence>
<evidence type="ECO:0000256" key="13">
    <source>
        <dbReference type="ARBA" id="ARBA00023288"/>
    </source>
</evidence>
<evidence type="ECO:0000256" key="5">
    <source>
        <dbReference type="ARBA" id="ARBA00022525"/>
    </source>
</evidence>
<dbReference type="GO" id="GO:0005886">
    <property type="term" value="C:plasma membrane"/>
    <property type="evidence" value="ECO:0007669"/>
    <property type="project" value="UniProtKB-SubCell"/>
</dbReference>
<evidence type="ECO:0000256" key="14">
    <source>
        <dbReference type="SAM" id="SignalP"/>
    </source>
</evidence>
<keyword evidence="4" id="KW-1003">Cell membrane</keyword>
<keyword evidence="8 14" id="KW-0732">Signal</keyword>
<comment type="similarity">
    <text evidence="3">Belongs to the RBT5 family.</text>
</comment>
<feature type="domain" description="CFEM" evidence="15">
    <location>
        <begin position="1"/>
        <end position="109"/>
    </location>
</feature>
<keyword evidence="5" id="KW-0964">Secreted</keyword>
<name>A0A8H2WY44_9AGAM</name>
<evidence type="ECO:0000256" key="4">
    <source>
        <dbReference type="ARBA" id="ARBA00022475"/>
    </source>
</evidence>
<dbReference type="PANTHER" id="PTHR37928">
    <property type="entry name" value="CFEM DOMAIN PROTEIN (AFU_ORTHOLOGUE AFUA_6G14090)"/>
    <property type="match status" value="1"/>
</dbReference>
<evidence type="ECO:0000256" key="8">
    <source>
        <dbReference type="ARBA" id="ARBA00022729"/>
    </source>
</evidence>
<feature type="chain" id="PRO_5034712242" description="CFEM domain-containing protein" evidence="14">
    <location>
        <begin position="23"/>
        <end position="118"/>
    </location>
</feature>
<evidence type="ECO:0000313" key="16">
    <source>
        <dbReference type="EMBL" id="CAE6406950.1"/>
    </source>
</evidence>
<evidence type="ECO:0000256" key="7">
    <source>
        <dbReference type="ARBA" id="ARBA00022723"/>
    </source>
</evidence>
<evidence type="ECO:0000256" key="10">
    <source>
        <dbReference type="ARBA" id="ARBA00023136"/>
    </source>
</evidence>
<keyword evidence="7" id="KW-0479">Metal-binding</keyword>
<dbReference type="GO" id="GO:0005576">
    <property type="term" value="C:extracellular region"/>
    <property type="evidence" value="ECO:0007669"/>
    <property type="project" value="UniProtKB-SubCell"/>
</dbReference>
<dbReference type="GO" id="GO:0046872">
    <property type="term" value="F:metal ion binding"/>
    <property type="evidence" value="ECO:0007669"/>
    <property type="project" value="UniProtKB-KW"/>
</dbReference>
<evidence type="ECO:0000256" key="1">
    <source>
        <dbReference type="ARBA" id="ARBA00004609"/>
    </source>
</evidence>
<organism evidence="16 17">
    <name type="scientific">Rhizoctonia solani</name>
    <dbReference type="NCBI Taxonomy" id="456999"/>
    <lineage>
        <taxon>Eukaryota</taxon>
        <taxon>Fungi</taxon>
        <taxon>Dikarya</taxon>
        <taxon>Basidiomycota</taxon>
        <taxon>Agaricomycotina</taxon>
        <taxon>Agaricomycetes</taxon>
        <taxon>Cantharellales</taxon>
        <taxon>Ceratobasidiaceae</taxon>
        <taxon>Rhizoctonia</taxon>
    </lineage>
</organism>
<evidence type="ECO:0000256" key="3">
    <source>
        <dbReference type="ARBA" id="ARBA00010031"/>
    </source>
</evidence>
<keyword evidence="6" id="KW-0349">Heme</keyword>
<dbReference type="Pfam" id="PF05730">
    <property type="entry name" value="CFEM"/>
    <property type="match status" value="1"/>
</dbReference>
<proteinExistence type="inferred from homology"/>
<dbReference type="SMART" id="SM00747">
    <property type="entry name" value="CFEM"/>
    <property type="match status" value="1"/>
</dbReference>
<dbReference type="AlphaFoldDB" id="A0A8H2WY44"/>
<evidence type="ECO:0000256" key="12">
    <source>
        <dbReference type="ARBA" id="ARBA00023180"/>
    </source>
</evidence>
<keyword evidence="9" id="KW-0408">Iron</keyword>
<sequence>MFHRVSLLFVVLTMLLTTVVNAQFPTCAHSCLGQASPGSCSLTDNACLCRNAAYCNATNTCFKNSCSSADWKTAYDYSVTLCRQAGVTQGNILNPPTKRAVAVQAKRTFVPVHVRRKH</sequence>
<evidence type="ECO:0000313" key="17">
    <source>
        <dbReference type="Proteomes" id="UP000663840"/>
    </source>
</evidence>
<dbReference type="InterPro" id="IPR051735">
    <property type="entry name" value="CFEM_domain"/>
</dbReference>
<keyword evidence="12" id="KW-0325">Glycoprotein</keyword>
<keyword evidence="13" id="KW-0449">Lipoprotein</keyword>
<gene>
    <name evidence="16" type="ORF">RDB_LOCUS41365</name>
</gene>
<comment type="caution">
    <text evidence="16">The sequence shown here is derived from an EMBL/GenBank/DDBJ whole genome shotgun (WGS) entry which is preliminary data.</text>
</comment>
<dbReference type="PANTHER" id="PTHR37928:SF2">
    <property type="entry name" value="GPI ANCHORED CFEM DOMAIN PROTEIN (AFU_ORTHOLOGUE AFUA_6G10580)"/>
    <property type="match status" value="1"/>
</dbReference>